<dbReference type="FunFam" id="1.20.1250.20:FF:000354">
    <property type="entry name" value="MFS general substrate transporter"/>
    <property type="match status" value="1"/>
</dbReference>
<comment type="caution">
    <text evidence="8">The sequence shown here is derived from an EMBL/GenBank/DDBJ whole genome shotgun (WGS) entry which is preliminary data.</text>
</comment>
<dbReference type="GO" id="GO:0022857">
    <property type="term" value="F:transmembrane transporter activity"/>
    <property type="evidence" value="ECO:0007669"/>
    <property type="project" value="InterPro"/>
</dbReference>
<dbReference type="PANTHER" id="PTHR23502">
    <property type="entry name" value="MAJOR FACILITATOR SUPERFAMILY"/>
    <property type="match status" value="1"/>
</dbReference>
<evidence type="ECO:0000256" key="6">
    <source>
        <dbReference type="SAM" id="Phobius"/>
    </source>
</evidence>
<feature type="transmembrane region" description="Helical" evidence="6">
    <location>
        <begin position="415"/>
        <end position="438"/>
    </location>
</feature>
<dbReference type="Proteomes" id="UP000275385">
    <property type="component" value="Unassembled WGS sequence"/>
</dbReference>
<feature type="transmembrane region" description="Helical" evidence="6">
    <location>
        <begin position="183"/>
        <end position="205"/>
    </location>
</feature>
<feature type="compositionally biased region" description="Basic and acidic residues" evidence="5">
    <location>
        <begin position="1"/>
        <end position="12"/>
    </location>
</feature>
<accession>A0A420YFJ3</accession>
<feature type="region of interest" description="Disordered" evidence="5">
    <location>
        <begin position="1"/>
        <end position="60"/>
    </location>
</feature>
<evidence type="ECO:0000256" key="4">
    <source>
        <dbReference type="ARBA" id="ARBA00023136"/>
    </source>
</evidence>
<dbReference type="InterPro" id="IPR036259">
    <property type="entry name" value="MFS_trans_sf"/>
</dbReference>
<feature type="transmembrane region" description="Helical" evidence="6">
    <location>
        <begin position="346"/>
        <end position="367"/>
    </location>
</feature>
<dbReference type="EMBL" id="QVQW01000013">
    <property type="protein sequence ID" value="RKU46554.1"/>
    <property type="molecule type" value="Genomic_DNA"/>
</dbReference>
<feature type="transmembrane region" description="Helical" evidence="6">
    <location>
        <begin position="217"/>
        <end position="241"/>
    </location>
</feature>
<evidence type="ECO:0000259" key="7">
    <source>
        <dbReference type="PROSITE" id="PS50850"/>
    </source>
</evidence>
<feature type="region of interest" description="Disordered" evidence="5">
    <location>
        <begin position="524"/>
        <end position="581"/>
    </location>
</feature>
<feature type="compositionally biased region" description="Basic and acidic residues" evidence="5">
    <location>
        <begin position="39"/>
        <end position="52"/>
    </location>
</feature>
<feature type="transmembrane region" description="Helical" evidence="6">
    <location>
        <begin position="308"/>
        <end position="326"/>
    </location>
</feature>
<evidence type="ECO:0000256" key="1">
    <source>
        <dbReference type="ARBA" id="ARBA00004141"/>
    </source>
</evidence>
<feature type="transmembrane region" description="Helical" evidence="6">
    <location>
        <begin position="247"/>
        <end position="266"/>
    </location>
</feature>
<dbReference type="InterPro" id="IPR011701">
    <property type="entry name" value="MFS"/>
</dbReference>
<comment type="subcellular location">
    <subcellularLocation>
        <location evidence="1">Membrane</location>
        <topology evidence="1">Multi-pass membrane protein</topology>
    </subcellularLocation>
</comment>
<feature type="compositionally biased region" description="Low complexity" evidence="5">
    <location>
        <begin position="25"/>
        <end position="38"/>
    </location>
</feature>
<evidence type="ECO:0000256" key="3">
    <source>
        <dbReference type="ARBA" id="ARBA00022989"/>
    </source>
</evidence>
<feature type="transmembrane region" description="Helical" evidence="6">
    <location>
        <begin position="482"/>
        <end position="506"/>
    </location>
</feature>
<feature type="transmembrane region" description="Helical" evidence="6">
    <location>
        <begin position="90"/>
        <end position="114"/>
    </location>
</feature>
<dbReference type="PANTHER" id="PTHR23502:SF64">
    <property type="entry name" value="TRANSPORTER, PUTATIVE (AFU_ORTHOLOGUE AFUA_3G11760)-RELATED"/>
    <property type="match status" value="1"/>
</dbReference>
<name>A0A420YFJ3_9PEZI</name>
<feature type="domain" description="Major facilitator superfamily (MFS) profile" evidence="7">
    <location>
        <begin position="92"/>
        <end position="513"/>
    </location>
</feature>
<dbReference type="OrthoDB" id="3066029at2759"/>
<keyword evidence="4 6" id="KW-0472">Membrane</keyword>
<keyword evidence="9" id="KW-1185">Reference proteome</keyword>
<dbReference type="Gene3D" id="1.20.1250.20">
    <property type="entry name" value="MFS general substrate transporter like domains"/>
    <property type="match status" value="1"/>
</dbReference>
<feature type="transmembrane region" description="Helical" evidence="6">
    <location>
        <begin position="126"/>
        <end position="145"/>
    </location>
</feature>
<reference evidence="8 9" key="1">
    <citation type="submission" date="2018-08" db="EMBL/GenBank/DDBJ databases">
        <title>Draft genome of the lignicolous fungus Coniochaeta pulveracea.</title>
        <authorList>
            <person name="Borstlap C.J."/>
            <person name="De Witt R.N."/>
            <person name="Botha A."/>
            <person name="Volschenk H."/>
        </authorList>
    </citation>
    <scope>NUCLEOTIDE SEQUENCE [LARGE SCALE GENOMIC DNA]</scope>
    <source>
        <strain evidence="8 9">CAB683</strain>
    </source>
</reference>
<dbReference type="AlphaFoldDB" id="A0A420YFJ3"/>
<evidence type="ECO:0000313" key="9">
    <source>
        <dbReference type="Proteomes" id="UP000275385"/>
    </source>
</evidence>
<feature type="transmembrane region" description="Helical" evidence="6">
    <location>
        <begin position="157"/>
        <end position="177"/>
    </location>
</feature>
<feature type="transmembrane region" description="Helical" evidence="6">
    <location>
        <begin position="388"/>
        <end position="409"/>
    </location>
</feature>
<evidence type="ECO:0000256" key="5">
    <source>
        <dbReference type="SAM" id="MobiDB-lite"/>
    </source>
</evidence>
<keyword evidence="2 6" id="KW-0812">Transmembrane</keyword>
<keyword evidence="3 6" id="KW-1133">Transmembrane helix</keyword>
<dbReference type="SUPFAM" id="SSF103473">
    <property type="entry name" value="MFS general substrate transporter"/>
    <property type="match status" value="1"/>
</dbReference>
<evidence type="ECO:0000313" key="8">
    <source>
        <dbReference type="EMBL" id="RKU46554.1"/>
    </source>
</evidence>
<evidence type="ECO:0000256" key="2">
    <source>
        <dbReference type="ARBA" id="ARBA00022692"/>
    </source>
</evidence>
<proteinExistence type="predicted"/>
<dbReference type="PROSITE" id="PS50850">
    <property type="entry name" value="MFS"/>
    <property type="match status" value="1"/>
</dbReference>
<sequence>MSKSPNEPEKAAHPSHAGGDGVLESSSSSDTISIASSHSSHDGEAQARRPSLDRVSTTVSLGPDNPVDYVSSFVEVPDSVYDRFSSRRKLVVVTLMSVCSFLAPFSSTSVLAATPEVAAEYNTTGTIINVTNAMYMLMMGISPIVWGPLSEVYGRRLISQITSVLFCGCNIGTALAPNLAAFFVFRILTAFEGTAFILVGSACLADMYRPTERATAMGWFLSGTLIGPAFGPFIGGIIVTYTSWRVIFWLQTGLAGAAAVGTFILLPETIHHRKIDDLVGYTPRRKISVLWGMINPIRVLKLYRYPNLIMGGLASSALIWNMYSLLTPIRYVLNPRFGLTTPMMGGLFYLAPGCGYIVGTFGGGRYADYVTRRWIKKRDGKRIPEDRLRSALPFMGIIMPACMLVYGWTVEKAVGGIPVPVIMMFVQGVSQLFCFPSLNTYCLDVMQGRGSEVIAGNYFVRYLFACAATACVLPGVEAIGVGWFTTISALFLIVGAAAALSAIWWGKSWRDNIDQKRRAKRLADREAARDELSPGTRNRARPLNGSIAAMDAPGADGVGTTVDPEKGPRIAPVAENSYRRD</sequence>
<dbReference type="InterPro" id="IPR020846">
    <property type="entry name" value="MFS_dom"/>
</dbReference>
<organism evidence="8 9">
    <name type="scientific">Coniochaeta pulveracea</name>
    <dbReference type="NCBI Taxonomy" id="177199"/>
    <lineage>
        <taxon>Eukaryota</taxon>
        <taxon>Fungi</taxon>
        <taxon>Dikarya</taxon>
        <taxon>Ascomycota</taxon>
        <taxon>Pezizomycotina</taxon>
        <taxon>Sordariomycetes</taxon>
        <taxon>Sordariomycetidae</taxon>
        <taxon>Coniochaetales</taxon>
        <taxon>Coniochaetaceae</taxon>
        <taxon>Coniochaeta</taxon>
    </lineage>
</organism>
<dbReference type="STRING" id="177199.A0A420YFJ3"/>
<dbReference type="Pfam" id="PF07690">
    <property type="entry name" value="MFS_1"/>
    <property type="match status" value="1"/>
</dbReference>
<feature type="transmembrane region" description="Helical" evidence="6">
    <location>
        <begin position="459"/>
        <end position="476"/>
    </location>
</feature>
<protein>
    <recommendedName>
        <fullName evidence="7">Major facilitator superfamily (MFS) profile domain-containing protein</fullName>
    </recommendedName>
</protein>
<gene>
    <name evidence="8" type="ORF">DL546_002350</name>
</gene>
<dbReference type="GO" id="GO:0005886">
    <property type="term" value="C:plasma membrane"/>
    <property type="evidence" value="ECO:0007669"/>
    <property type="project" value="TreeGrafter"/>
</dbReference>